<dbReference type="GO" id="GO:0000287">
    <property type="term" value="F:magnesium ion binding"/>
    <property type="evidence" value="ECO:0007669"/>
    <property type="project" value="UniProtKB-UniRule"/>
</dbReference>
<feature type="domain" description="B5" evidence="19">
    <location>
        <begin position="410"/>
        <end position="485"/>
    </location>
</feature>
<dbReference type="InterPro" id="IPR005146">
    <property type="entry name" value="B3/B4_tRNA-bd"/>
</dbReference>
<dbReference type="Pfam" id="PF03484">
    <property type="entry name" value="B5"/>
    <property type="match status" value="1"/>
</dbReference>
<keyword evidence="4 15" id="KW-0963">Cytoplasm</keyword>
<evidence type="ECO:0000256" key="16">
    <source>
        <dbReference type="PROSITE-ProRule" id="PRU00209"/>
    </source>
</evidence>
<comment type="cofactor">
    <cofactor evidence="15">
        <name>Mg(2+)</name>
        <dbReference type="ChEBI" id="CHEBI:18420"/>
    </cofactor>
    <text evidence="15">Binds 2 magnesium ions per tetramer.</text>
</comment>
<accession>A0A125W7Y0</accession>
<dbReference type="FunFam" id="3.30.56.10:FF:000002">
    <property type="entry name" value="Phenylalanine--tRNA ligase beta subunit"/>
    <property type="match status" value="1"/>
</dbReference>
<dbReference type="InterPro" id="IPR041616">
    <property type="entry name" value="PheRS_beta_core"/>
</dbReference>
<dbReference type="FunFam" id="3.30.930.10:FF:000022">
    <property type="entry name" value="Phenylalanine--tRNA ligase beta subunit"/>
    <property type="match status" value="1"/>
</dbReference>
<dbReference type="InterPro" id="IPR033714">
    <property type="entry name" value="tRNA_bind_bactPheRS"/>
</dbReference>
<keyword evidence="12 15" id="KW-0648">Protein biosynthesis</keyword>
<dbReference type="EC" id="6.1.1.20" evidence="15"/>
<dbReference type="NCBIfam" id="NF045760">
    <property type="entry name" value="YtpR"/>
    <property type="match status" value="1"/>
</dbReference>
<keyword evidence="6 15" id="KW-0436">Ligase</keyword>
<dbReference type="CDD" id="cd02796">
    <property type="entry name" value="tRNA_bind_bactPheRS"/>
    <property type="match status" value="1"/>
</dbReference>
<name>A0A125W7Y0_ENTFL</name>
<dbReference type="EMBL" id="AEBR01000025">
    <property type="protein sequence ID" value="EFM83445.1"/>
    <property type="molecule type" value="Genomic_DNA"/>
</dbReference>
<dbReference type="PANTHER" id="PTHR10947:SF0">
    <property type="entry name" value="PHENYLALANINE--TRNA LIGASE BETA SUBUNIT"/>
    <property type="match status" value="1"/>
</dbReference>
<evidence type="ECO:0000256" key="15">
    <source>
        <dbReference type="HAMAP-Rule" id="MF_00283"/>
    </source>
</evidence>
<evidence type="ECO:0000256" key="11">
    <source>
        <dbReference type="ARBA" id="ARBA00022884"/>
    </source>
</evidence>
<evidence type="ECO:0000256" key="13">
    <source>
        <dbReference type="ARBA" id="ARBA00023146"/>
    </source>
</evidence>
<dbReference type="SUPFAM" id="SSF46955">
    <property type="entry name" value="Putative DNA-binding domain"/>
    <property type="match status" value="1"/>
</dbReference>
<evidence type="ECO:0000256" key="3">
    <source>
        <dbReference type="ARBA" id="ARBA00011209"/>
    </source>
</evidence>
<evidence type="ECO:0000256" key="7">
    <source>
        <dbReference type="ARBA" id="ARBA00022723"/>
    </source>
</evidence>
<protein>
    <recommendedName>
        <fullName evidence="15">Phenylalanine--tRNA ligase beta subunit</fullName>
        <ecNumber evidence="15">6.1.1.20</ecNumber>
    </recommendedName>
    <alternativeName>
        <fullName evidence="15">Phenylalanyl-tRNA synthetase beta subunit</fullName>
        <shortName evidence="15">PheRS</shortName>
    </alternativeName>
</protein>
<dbReference type="InterPro" id="IPR005147">
    <property type="entry name" value="tRNA_synthase_B5-dom"/>
</dbReference>
<keyword evidence="9 15" id="KW-0067">ATP-binding</keyword>
<keyword evidence="5 16" id="KW-0820">tRNA-binding</keyword>
<dbReference type="Gene3D" id="2.40.50.140">
    <property type="entry name" value="Nucleic acid-binding proteins"/>
    <property type="match status" value="1"/>
</dbReference>
<feature type="domain" description="FDX-ACB" evidence="18">
    <location>
        <begin position="714"/>
        <end position="807"/>
    </location>
</feature>
<evidence type="ECO:0000256" key="14">
    <source>
        <dbReference type="ARBA" id="ARBA00049255"/>
    </source>
</evidence>
<dbReference type="FunFam" id="2.40.50.140:FF:000045">
    <property type="entry name" value="Phenylalanine--tRNA ligase beta subunit"/>
    <property type="match status" value="1"/>
</dbReference>
<dbReference type="GO" id="GO:0006432">
    <property type="term" value="P:phenylalanyl-tRNA aminoacylation"/>
    <property type="evidence" value="ECO:0007669"/>
    <property type="project" value="UniProtKB-UniRule"/>
</dbReference>
<sequence length="807" mass="88655">MLVSYKWLNEYVNLSNVTPQELADKMSVTGIEVEGVAVPEEGLKKIVVGEVKECVPHPNSDHLSICQVDIGEEELSQIVCGAPNVKAGIKVIVALPGSRIAGNQKIKKGKMRGEVSNGMICSLEELGYSDNVVPKAYAEGIYYLPQEAVNGTPVFPYLDMDDAIIELSITPNRADALSMRGVAYEVGAIYRQTPQFNDPELKEDASDNVENYVTVTVEDSQDAPAYQIRVIKDVTIAESPQWLQNRLMNEGIRPINNVVDVTNYILLLFGQPLHAFDYQKLDSKEILVRRATATEELITLDGETRQLTEENIVITNGKTPVGLAGVMGGANSEISQETTTVALEAALFNPLSIRKTSKQFNLRSESSSRFEKGINQATVGLACDVAAAMIAELANGTVVSGTAVGSEVAVKEAQVAVTLERINQYLGTALDEATVNEIFEALGFAYEVNQGAYEITIPPRRWDIAIEADIIEEVARIYGYDHLPSTLPSGETVAGSLTKAQHVTRQLKSLLEGHGTSEAISYALTTEEKSRQFMMKESQTTRLQWPMSEERSVLRMNLISGLLDDVAYNVARKNNNIAFYEVGRVFYQTEDPTKNLPTEENHLALALTGNTMVKDWQTKATAVDFYTVKGLVESIVAVLGLTEKISYQATTAIPEMHPGRTAWIYLKDEVVGFVGQVHPTTAKAYDIPETYVAELNLQQLVATEAGGVTYEAVSKFPAVSRDIALLVDETVTNQELVKTISDNAGKYLKEIHLFDVYQGEKLGAGKKSMAYSLTFVNAEATLVDEEINRSMEKVEKALIEKHQVEVR</sequence>
<evidence type="ECO:0000313" key="20">
    <source>
        <dbReference type="EMBL" id="EFM83445.1"/>
    </source>
</evidence>
<dbReference type="Pfam" id="PF03483">
    <property type="entry name" value="B3_4"/>
    <property type="match status" value="1"/>
</dbReference>
<gene>
    <name evidence="15 20" type="primary">pheT</name>
    <name evidence="20" type="ORF">HMPREF9498_00902</name>
</gene>
<dbReference type="FunFam" id="3.30.70.380:FF:000001">
    <property type="entry name" value="Phenylalanine--tRNA ligase beta subunit"/>
    <property type="match status" value="1"/>
</dbReference>
<feature type="domain" description="TRNA-binding" evidence="17">
    <location>
        <begin position="40"/>
        <end position="155"/>
    </location>
</feature>
<dbReference type="FunFam" id="3.50.40.10:FF:000001">
    <property type="entry name" value="Phenylalanine--tRNA ligase beta subunit"/>
    <property type="match status" value="1"/>
</dbReference>
<evidence type="ECO:0000313" key="21">
    <source>
        <dbReference type="Proteomes" id="UP000004846"/>
    </source>
</evidence>
<dbReference type="Gene3D" id="3.30.70.380">
    <property type="entry name" value="Ferrodoxin-fold anticodon-binding domain"/>
    <property type="match status" value="1"/>
</dbReference>
<dbReference type="InterPro" id="IPR036690">
    <property type="entry name" value="Fdx_antiC-bd_sf"/>
</dbReference>
<dbReference type="GO" id="GO:0016740">
    <property type="term" value="F:transferase activity"/>
    <property type="evidence" value="ECO:0007669"/>
    <property type="project" value="UniProtKB-ARBA"/>
</dbReference>
<reference evidence="21" key="1">
    <citation type="submission" date="2010-07" db="EMBL/GenBank/DDBJ databases">
        <authorList>
            <person name="Weinstock G."/>
            <person name="Sodergren E."/>
            <person name="Clifton S."/>
            <person name="Fulton L."/>
            <person name="Fulton B."/>
            <person name="Courtney L."/>
            <person name="Fronick C."/>
            <person name="Harrison M."/>
            <person name="Strong C."/>
            <person name="Farmer C."/>
            <person name="Delahaunty K."/>
            <person name="Markovic C."/>
            <person name="Hall O."/>
            <person name="Minx P."/>
            <person name="Tomlinson C."/>
            <person name="Mitreva M."/>
            <person name="Hou S."/>
            <person name="Chen J."/>
            <person name="Wollam A."/>
            <person name="Pepin K.H."/>
            <person name="Johnson M."/>
            <person name="Bhonagiri V."/>
            <person name="Zhang X."/>
            <person name="Suruliraj S."/>
            <person name="Warren W."/>
            <person name="Chinwalla A."/>
            <person name="Mardis E.R."/>
            <person name="Wilson R.K."/>
        </authorList>
    </citation>
    <scope>NUCLEOTIDE SEQUENCE [LARGE SCALE GENOMIC DNA]</scope>
    <source>
        <strain evidence="21">TX4248</strain>
    </source>
</reference>
<keyword evidence="13 15" id="KW-0030">Aminoacyl-tRNA synthetase</keyword>
<evidence type="ECO:0000259" key="19">
    <source>
        <dbReference type="PROSITE" id="PS51483"/>
    </source>
</evidence>
<dbReference type="GO" id="GO:0005524">
    <property type="term" value="F:ATP binding"/>
    <property type="evidence" value="ECO:0007669"/>
    <property type="project" value="UniProtKB-UniRule"/>
</dbReference>
<dbReference type="CDD" id="cd00769">
    <property type="entry name" value="PheRS_beta_core"/>
    <property type="match status" value="1"/>
</dbReference>
<comment type="subcellular location">
    <subcellularLocation>
        <location evidence="1 15">Cytoplasm</location>
    </subcellularLocation>
</comment>
<evidence type="ECO:0000256" key="5">
    <source>
        <dbReference type="ARBA" id="ARBA00022555"/>
    </source>
</evidence>
<dbReference type="NCBIfam" id="TIGR00472">
    <property type="entry name" value="pheT_bact"/>
    <property type="match status" value="1"/>
</dbReference>
<comment type="similarity">
    <text evidence="2 15">Belongs to the phenylalanyl-tRNA synthetase beta subunit family. Type 1 subfamily.</text>
</comment>
<keyword evidence="11 16" id="KW-0694">RNA-binding</keyword>
<dbReference type="Gene3D" id="3.50.40.10">
    <property type="entry name" value="Phenylalanyl-trna Synthetase, Chain B, domain 3"/>
    <property type="match status" value="1"/>
</dbReference>
<dbReference type="Proteomes" id="UP000004846">
    <property type="component" value="Unassembled WGS sequence"/>
</dbReference>
<dbReference type="GO" id="GO:0140096">
    <property type="term" value="F:catalytic activity, acting on a protein"/>
    <property type="evidence" value="ECO:0007669"/>
    <property type="project" value="UniProtKB-ARBA"/>
</dbReference>
<evidence type="ECO:0000256" key="8">
    <source>
        <dbReference type="ARBA" id="ARBA00022741"/>
    </source>
</evidence>
<dbReference type="InterPro" id="IPR045060">
    <property type="entry name" value="Phe-tRNA-ligase_IIc_bsu"/>
</dbReference>
<feature type="binding site" evidence="15">
    <location>
        <position position="473"/>
    </location>
    <ligand>
        <name>Mg(2+)</name>
        <dbReference type="ChEBI" id="CHEBI:18420"/>
        <note>shared with alpha subunit</note>
    </ligand>
</feature>
<evidence type="ECO:0000256" key="6">
    <source>
        <dbReference type="ARBA" id="ARBA00022598"/>
    </source>
</evidence>
<dbReference type="SMART" id="SM00896">
    <property type="entry name" value="FDX-ACB"/>
    <property type="match status" value="1"/>
</dbReference>
<dbReference type="Gene3D" id="3.30.930.10">
    <property type="entry name" value="Bira Bifunctional Protein, Domain 2"/>
    <property type="match status" value="1"/>
</dbReference>
<evidence type="ECO:0000259" key="17">
    <source>
        <dbReference type="PROSITE" id="PS50886"/>
    </source>
</evidence>
<keyword evidence="10 15" id="KW-0460">Magnesium</keyword>
<evidence type="ECO:0000256" key="10">
    <source>
        <dbReference type="ARBA" id="ARBA00022842"/>
    </source>
</evidence>
<evidence type="ECO:0000256" key="4">
    <source>
        <dbReference type="ARBA" id="ARBA00022490"/>
    </source>
</evidence>
<dbReference type="Gene3D" id="3.30.56.10">
    <property type="match status" value="2"/>
</dbReference>
<comment type="catalytic activity">
    <reaction evidence="14 15">
        <text>tRNA(Phe) + L-phenylalanine + ATP = L-phenylalanyl-tRNA(Phe) + AMP + diphosphate + H(+)</text>
        <dbReference type="Rhea" id="RHEA:19413"/>
        <dbReference type="Rhea" id="RHEA-COMP:9668"/>
        <dbReference type="Rhea" id="RHEA-COMP:9699"/>
        <dbReference type="ChEBI" id="CHEBI:15378"/>
        <dbReference type="ChEBI" id="CHEBI:30616"/>
        <dbReference type="ChEBI" id="CHEBI:33019"/>
        <dbReference type="ChEBI" id="CHEBI:58095"/>
        <dbReference type="ChEBI" id="CHEBI:78442"/>
        <dbReference type="ChEBI" id="CHEBI:78531"/>
        <dbReference type="ChEBI" id="CHEBI:456215"/>
        <dbReference type="EC" id="6.1.1.20"/>
    </reaction>
</comment>
<proteinExistence type="inferred from homology"/>
<feature type="binding site" evidence="15">
    <location>
        <position position="472"/>
    </location>
    <ligand>
        <name>Mg(2+)</name>
        <dbReference type="ChEBI" id="CHEBI:18420"/>
        <note>shared with alpha subunit</note>
    </ligand>
</feature>
<dbReference type="PROSITE" id="PS50886">
    <property type="entry name" value="TRBD"/>
    <property type="match status" value="1"/>
</dbReference>
<dbReference type="GO" id="GO:0009328">
    <property type="term" value="C:phenylalanine-tRNA ligase complex"/>
    <property type="evidence" value="ECO:0007669"/>
    <property type="project" value="TreeGrafter"/>
</dbReference>
<evidence type="ECO:0000256" key="1">
    <source>
        <dbReference type="ARBA" id="ARBA00004496"/>
    </source>
</evidence>
<dbReference type="SUPFAM" id="SSF56037">
    <property type="entry name" value="PheT/TilS domain"/>
    <property type="match status" value="1"/>
</dbReference>
<dbReference type="HAMAP" id="MF_00283">
    <property type="entry name" value="Phe_tRNA_synth_beta1"/>
    <property type="match status" value="1"/>
</dbReference>
<dbReference type="SUPFAM" id="SSF55681">
    <property type="entry name" value="Class II aaRS and biotin synthetases"/>
    <property type="match status" value="1"/>
</dbReference>
<dbReference type="SUPFAM" id="SSF50249">
    <property type="entry name" value="Nucleic acid-binding proteins"/>
    <property type="match status" value="1"/>
</dbReference>
<evidence type="ECO:0000256" key="12">
    <source>
        <dbReference type="ARBA" id="ARBA00022917"/>
    </source>
</evidence>
<dbReference type="GO" id="GO:0004826">
    <property type="term" value="F:phenylalanine-tRNA ligase activity"/>
    <property type="evidence" value="ECO:0007669"/>
    <property type="project" value="UniProtKB-UniRule"/>
</dbReference>
<keyword evidence="7 15" id="KW-0479">Metal-binding</keyword>
<dbReference type="AlphaFoldDB" id="A0A125W7Y0"/>
<keyword evidence="8 15" id="KW-0547">Nucleotide-binding</keyword>
<dbReference type="InterPro" id="IPR045864">
    <property type="entry name" value="aa-tRNA-synth_II/BPL/LPL"/>
</dbReference>
<feature type="binding site" evidence="15">
    <location>
        <position position="469"/>
    </location>
    <ligand>
        <name>Mg(2+)</name>
        <dbReference type="ChEBI" id="CHEBI:18420"/>
        <note>shared with alpha subunit</note>
    </ligand>
</feature>
<dbReference type="PANTHER" id="PTHR10947">
    <property type="entry name" value="PHENYLALANYL-TRNA SYNTHETASE BETA CHAIN AND LEUCINE-RICH REPEAT-CONTAINING PROTEIN 47"/>
    <property type="match status" value="1"/>
</dbReference>
<organism evidence="20 21">
    <name type="scientific">Enterococcus faecalis TX4248</name>
    <dbReference type="NCBI Taxonomy" id="749495"/>
    <lineage>
        <taxon>Bacteria</taxon>
        <taxon>Bacillati</taxon>
        <taxon>Bacillota</taxon>
        <taxon>Bacilli</taxon>
        <taxon>Lactobacillales</taxon>
        <taxon>Enterococcaceae</taxon>
        <taxon>Enterococcus</taxon>
    </lineage>
</organism>
<dbReference type="HOGENOM" id="CLU_016891_0_0_9"/>
<evidence type="ECO:0000256" key="9">
    <source>
        <dbReference type="ARBA" id="ARBA00022840"/>
    </source>
</evidence>
<dbReference type="InterPro" id="IPR012340">
    <property type="entry name" value="NA-bd_OB-fold"/>
</dbReference>
<evidence type="ECO:0000259" key="18">
    <source>
        <dbReference type="PROSITE" id="PS51447"/>
    </source>
</evidence>
<dbReference type="PROSITE" id="PS51447">
    <property type="entry name" value="FDX_ACB"/>
    <property type="match status" value="1"/>
</dbReference>
<dbReference type="GO" id="GO:0000049">
    <property type="term" value="F:tRNA binding"/>
    <property type="evidence" value="ECO:0007669"/>
    <property type="project" value="UniProtKB-UniRule"/>
</dbReference>
<dbReference type="RefSeq" id="WP_002365500.1">
    <property type="nucleotide sequence ID" value="NZ_GL454430.1"/>
</dbReference>
<dbReference type="Pfam" id="PF17759">
    <property type="entry name" value="tRNA_synthFbeta"/>
    <property type="match status" value="1"/>
</dbReference>
<evidence type="ECO:0000256" key="2">
    <source>
        <dbReference type="ARBA" id="ARBA00008653"/>
    </source>
</evidence>
<comment type="subunit">
    <text evidence="3 15">Tetramer of two alpha and two beta subunits.</text>
</comment>
<dbReference type="Pfam" id="PF01588">
    <property type="entry name" value="tRNA_bind"/>
    <property type="match status" value="1"/>
</dbReference>
<dbReference type="InterPro" id="IPR020825">
    <property type="entry name" value="Phe-tRNA_synthase-like_B3/B4"/>
</dbReference>
<dbReference type="InterPro" id="IPR002547">
    <property type="entry name" value="tRNA-bd_dom"/>
</dbReference>
<feature type="binding site" evidence="15">
    <location>
        <position position="463"/>
    </location>
    <ligand>
        <name>Mg(2+)</name>
        <dbReference type="ChEBI" id="CHEBI:18420"/>
        <note>shared with alpha subunit</note>
    </ligand>
</feature>
<dbReference type="InterPro" id="IPR004532">
    <property type="entry name" value="Phe-tRNA-ligase_IIc_bsu_bact"/>
</dbReference>
<dbReference type="InterPro" id="IPR005121">
    <property type="entry name" value="Fdx_antiC-bd"/>
</dbReference>
<dbReference type="PROSITE" id="PS51483">
    <property type="entry name" value="B5"/>
    <property type="match status" value="1"/>
</dbReference>
<comment type="caution">
    <text evidence="20">The sequence shown here is derived from an EMBL/GenBank/DDBJ whole genome shotgun (WGS) entry which is preliminary data.</text>
</comment>
<dbReference type="SMART" id="SM00874">
    <property type="entry name" value="B5"/>
    <property type="match status" value="1"/>
</dbReference>
<dbReference type="Pfam" id="PF03147">
    <property type="entry name" value="FDX-ACB"/>
    <property type="match status" value="1"/>
</dbReference>
<dbReference type="SUPFAM" id="SSF54991">
    <property type="entry name" value="Anticodon-binding domain of PheRS"/>
    <property type="match status" value="1"/>
</dbReference>
<dbReference type="SMART" id="SM00873">
    <property type="entry name" value="B3_4"/>
    <property type="match status" value="1"/>
</dbReference>
<dbReference type="InterPro" id="IPR009061">
    <property type="entry name" value="DNA-bd_dom_put_sf"/>
</dbReference>